<dbReference type="EMBL" id="PNBA02000012">
    <property type="protein sequence ID" value="KAG6404836.1"/>
    <property type="molecule type" value="Genomic_DNA"/>
</dbReference>
<feature type="compositionally biased region" description="Basic and acidic residues" evidence="12">
    <location>
        <begin position="522"/>
        <end position="531"/>
    </location>
</feature>
<dbReference type="Pfam" id="PF01397">
    <property type="entry name" value="Terpene_synth"/>
    <property type="match status" value="1"/>
</dbReference>
<feature type="domain" description="Terpene synthase N-terminal" evidence="13">
    <location>
        <begin position="936"/>
        <end position="1040"/>
    </location>
</feature>
<dbReference type="GO" id="GO:0005506">
    <property type="term" value="F:iron ion binding"/>
    <property type="evidence" value="ECO:0007669"/>
    <property type="project" value="InterPro"/>
</dbReference>
<dbReference type="GO" id="GO:0016114">
    <property type="term" value="P:terpenoid biosynthetic process"/>
    <property type="evidence" value="ECO:0007669"/>
    <property type="project" value="UniProtKB-ARBA"/>
</dbReference>
<dbReference type="GO" id="GO:0010333">
    <property type="term" value="F:terpene synthase activity"/>
    <property type="evidence" value="ECO:0007669"/>
    <property type="project" value="InterPro"/>
</dbReference>
<evidence type="ECO:0000256" key="12">
    <source>
        <dbReference type="SAM" id="MobiDB-lite"/>
    </source>
</evidence>
<evidence type="ECO:0000259" key="14">
    <source>
        <dbReference type="Pfam" id="PF03936"/>
    </source>
</evidence>
<dbReference type="SUPFAM" id="SSF48576">
    <property type="entry name" value="Terpenoid synthases"/>
    <property type="match status" value="1"/>
</dbReference>
<evidence type="ECO:0000256" key="11">
    <source>
        <dbReference type="PIRSR" id="PIRSR602401-1"/>
    </source>
</evidence>
<feature type="region of interest" description="Disordered" evidence="12">
    <location>
        <begin position="45"/>
        <end position="67"/>
    </location>
</feature>
<evidence type="ECO:0000259" key="13">
    <source>
        <dbReference type="Pfam" id="PF01397"/>
    </source>
</evidence>
<keyword evidence="3 11" id="KW-0349">Heme</keyword>
<evidence type="ECO:0000256" key="8">
    <source>
        <dbReference type="ARBA" id="ARBA00023004"/>
    </source>
</evidence>
<reference evidence="15" key="2">
    <citation type="submission" date="2020-08" db="EMBL/GenBank/DDBJ databases">
        <title>Plant Genome Project.</title>
        <authorList>
            <person name="Zhang R.-G."/>
        </authorList>
    </citation>
    <scope>NUCLEOTIDE SEQUENCE</scope>
    <source>
        <strain evidence="15">Huo1</strain>
        <tissue evidence="15">Leaf</tissue>
    </source>
</reference>
<dbReference type="InterPro" id="IPR017972">
    <property type="entry name" value="Cyt_P450_CS"/>
</dbReference>
<evidence type="ECO:0000256" key="2">
    <source>
        <dbReference type="ARBA" id="ARBA00010617"/>
    </source>
</evidence>
<evidence type="ECO:0000313" key="15">
    <source>
        <dbReference type="EMBL" id="KAG6404836.1"/>
    </source>
</evidence>
<keyword evidence="16" id="KW-1185">Reference proteome</keyword>
<dbReference type="PANTHER" id="PTHR47955">
    <property type="entry name" value="CYTOCHROME P450 FAMILY 71 PROTEIN"/>
    <property type="match status" value="1"/>
</dbReference>
<keyword evidence="9" id="KW-0503">Monooxygenase</keyword>
<dbReference type="Gene3D" id="1.10.630.10">
    <property type="entry name" value="Cytochrome P450"/>
    <property type="match status" value="2"/>
</dbReference>
<feature type="domain" description="Terpene synthase metal-binding" evidence="14">
    <location>
        <begin position="1045"/>
        <end position="1138"/>
    </location>
</feature>
<dbReference type="InterPro" id="IPR036396">
    <property type="entry name" value="Cyt_P450_sf"/>
</dbReference>
<evidence type="ECO:0000256" key="4">
    <source>
        <dbReference type="ARBA" id="ARBA00022692"/>
    </source>
</evidence>
<dbReference type="GO" id="GO:0020037">
    <property type="term" value="F:heme binding"/>
    <property type="evidence" value="ECO:0007669"/>
    <property type="project" value="InterPro"/>
</dbReference>
<evidence type="ECO:0000256" key="6">
    <source>
        <dbReference type="ARBA" id="ARBA00022989"/>
    </source>
</evidence>
<dbReference type="GO" id="GO:0016712">
    <property type="term" value="F:oxidoreductase activity, acting on paired donors, with incorporation or reduction of molecular oxygen, reduced flavin or flavoprotein as one donor, and incorporation of one atom of oxygen"/>
    <property type="evidence" value="ECO:0007669"/>
    <property type="project" value="UniProtKB-ARBA"/>
</dbReference>
<dbReference type="GO" id="GO:0016020">
    <property type="term" value="C:membrane"/>
    <property type="evidence" value="ECO:0007669"/>
    <property type="project" value="UniProtKB-SubCell"/>
</dbReference>
<feature type="compositionally biased region" description="Pro residues" evidence="12">
    <location>
        <begin position="538"/>
        <end position="553"/>
    </location>
</feature>
<dbReference type="InterPro" id="IPR008930">
    <property type="entry name" value="Terpenoid_cyclase/PrenylTrfase"/>
</dbReference>
<keyword evidence="6" id="KW-1133">Transmembrane helix</keyword>
<comment type="subcellular location">
    <subcellularLocation>
        <location evidence="1">Membrane</location>
        <topology evidence="1">Single-pass membrane protein</topology>
    </subcellularLocation>
</comment>
<dbReference type="SUPFAM" id="SSF48239">
    <property type="entry name" value="Terpenoid cyclases/Protein prenyltransferases"/>
    <property type="match status" value="1"/>
</dbReference>
<dbReference type="InterPro" id="IPR005630">
    <property type="entry name" value="Terpene_synthase_metal-bd"/>
</dbReference>
<feature type="binding site" description="axial binding residue" evidence="11">
    <location>
        <position position="879"/>
    </location>
    <ligand>
        <name>heme</name>
        <dbReference type="ChEBI" id="CHEBI:30413"/>
    </ligand>
    <ligandPart>
        <name>Fe</name>
        <dbReference type="ChEBI" id="CHEBI:18248"/>
    </ligandPart>
</feature>
<evidence type="ECO:0000256" key="9">
    <source>
        <dbReference type="ARBA" id="ARBA00023033"/>
    </source>
</evidence>
<name>A0A8X8X3H9_SALSN</name>
<evidence type="ECO:0000256" key="1">
    <source>
        <dbReference type="ARBA" id="ARBA00004167"/>
    </source>
</evidence>
<dbReference type="Proteomes" id="UP000298416">
    <property type="component" value="Unassembled WGS sequence"/>
</dbReference>
<organism evidence="15">
    <name type="scientific">Salvia splendens</name>
    <name type="common">Scarlet sage</name>
    <dbReference type="NCBI Taxonomy" id="180675"/>
    <lineage>
        <taxon>Eukaryota</taxon>
        <taxon>Viridiplantae</taxon>
        <taxon>Streptophyta</taxon>
        <taxon>Embryophyta</taxon>
        <taxon>Tracheophyta</taxon>
        <taxon>Spermatophyta</taxon>
        <taxon>Magnoliopsida</taxon>
        <taxon>eudicotyledons</taxon>
        <taxon>Gunneridae</taxon>
        <taxon>Pentapetalae</taxon>
        <taxon>asterids</taxon>
        <taxon>lamiids</taxon>
        <taxon>Lamiales</taxon>
        <taxon>Lamiaceae</taxon>
        <taxon>Nepetoideae</taxon>
        <taxon>Mentheae</taxon>
        <taxon>Salviinae</taxon>
        <taxon>Salvia</taxon>
        <taxon>Salvia subgen. Calosphace</taxon>
        <taxon>core Calosphace</taxon>
    </lineage>
</organism>
<keyword evidence="5 11" id="KW-0479">Metal-binding</keyword>
<dbReference type="InterPro" id="IPR001128">
    <property type="entry name" value="Cyt_P450"/>
</dbReference>
<dbReference type="PRINTS" id="PR00463">
    <property type="entry name" value="EP450I"/>
</dbReference>
<feature type="compositionally biased region" description="Basic residues" evidence="12">
    <location>
        <begin position="554"/>
        <end position="565"/>
    </location>
</feature>
<dbReference type="Gene3D" id="1.50.10.130">
    <property type="entry name" value="Terpene synthase, N-terminal domain"/>
    <property type="match status" value="1"/>
</dbReference>
<feature type="region of interest" description="Disordered" evidence="12">
    <location>
        <begin position="99"/>
        <end position="121"/>
    </location>
</feature>
<keyword evidence="4" id="KW-0812">Transmembrane</keyword>
<sequence>MVVTSAGVIVGGESQSSSTLALDSPALAFEHMLASLARLEARLDDSERRAAVAQPLPRPDPDPPYVDWQRGERDFWAAERDRVVGDSRFGRRATAWDNPAHRMDEPESPHEEWQRGRGDTGRHRPIISPATSVDSHQHLGIVGSYARNAIQQPCDRYGANAEGFPGRRFTAWDNPAHMENAAGIHTVDSDYSNPSKPKDTSDSKVIATLGPQISEVNVSSGFPKTGDNIQVVISSLGKPCCEGIVSRGPHTKCAVLNSCTDPDSLQLHKGERIDTIHGKKDEISPIVSPLKDDFHITGDDDMAKAITKVLEKNFEIDEDMHSQALLFKNLWLEAEAKLCSISYEARFERMRIQMEDIKLKAPKEDEDVADMEMCSSPVPVKTGKSLDEIRKSATFHPSIWGDFFLKYDSNTMHTQPLPDLEFHYRKALPRGFNSFQPPPKRVPAAWKAEGREPSQFGHPQQPLDQPYRYSFSTIPRTAETAHDQEIHAKLDHILAVFDKWENKWDATDRRIGRSYAPPRPEPVSDRGEHRSTRQPWRDPSPLPLAEGPTPPRHPNARWKKSKNSKSTKQLPPGPRKLPIIGNLHQMRNPPFRCFRDLSNQHGPLMHLKLGECNAIVVSSPEMARKVLKDLDPSFAGRVQNVASRIMWYDGSDIAFSPYGDYWRQMRKLCINDLLSPKMVRLFQSIREDESARLVKSLRESSGSSVNFTEKLFSYSSSITCRAAFGGACKDSETLIKMMVDSMKMVGGFEMADLFPSSAIIGALSWRKTRLMKRMRSELDGILDDIIDQHRRKRAESGGRKLGNSEFGGEDLVDVFLRAMEEEELKFPIDNHNIKAVLFRDPEHWENAERFEPERFETEDLNFVGGDFKYLPFGFGRRMCPGLTFGLASAESALVQLLYNFDWKLPENVRAEDLDMAENVGITATRKQNLSVIVTPYNYMQQNCKDNDDLRIVALRFRLLRQQGYSVPCDVFSKFTDGEGNYEASLQNDVEGLLNLYEAAHLLTHGEGILDNAIEFCSYNLQASLHKLADVSLSKRVNEALEMPNRWSLTRLGVFFEPCYAKARRILLKCISMASIADDTYEYATLDELRILTEAIQRWDVNETLENSPPYIQMLYRSLIKTYTEIEDEMEKTGESYRVSVVSGGYMMLSTTSLVGMGDDQVTKKDFDWIVNEPLIDRASALLARLLDDLVGDEYEEKPSSIHCYMTQYGMSEDDARAQIKQQMKNAWKDMNQECLEPTPVSMPILMRVINLARAAQLIYSNGDCYTDPNKAKEWVKLLLIEAVPI</sequence>
<keyword evidence="7" id="KW-0560">Oxidoreductase</keyword>
<evidence type="ECO:0000256" key="7">
    <source>
        <dbReference type="ARBA" id="ARBA00023002"/>
    </source>
</evidence>
<protein>
    <submittedName>
        <fullName evidence="15">Uncharacterized protein</fullName>
    </submittedName>
</protein>
<dbReference type="Gene3D" id="1.10.600.10">
    <property type="entry name" value="Farnesyl Diphosphate Synthase"/>
    <property type="match status" value="2"/>
</dbReference>
<gene>
    <name evidence="15" type="ORF">SASPL_132412</name>
</gene>
<keyword evidence="10" id="KW-0472">Membrane</keyword>
<feature type="region of interest" description="Disordered" evidence="12">
    <location>
        <begin position="447"/>
        <end position="467"/>
    </location>
</feature>
<dbReference type="InterPro" id="IPR008949">
    <property type="entry name" value="Isoprenoid_synthase_dom_sf"/>
</dbReference>
<dbReference type="GO" id="GO:0000287">
    <property type="term" value="F:magnesium ion binding"/>
    <property type="evidence" value="ECO:0007669"/>
    <property type="project" value="InterPro"/>
</dbReference>
<dbReference type="InterPro" id="IPR001906">
    <property type="entry name" value="Terpene_synth_N"/>
</dbReference>
<dbReference type="Pfam" id="PF03936">
    <property type="entry name" value="Terpene_synth_C"/>
    <property type="match status" value="1"/>
</dbReference>
<comment type="cofactor">
    <cofactor evidence="11">
        <name>heme</name>
        <dbReference type="ChEBI" id="CHEBI:30413"/>
    </cofactor>
</comment>
<feature type="region of interest" description="Disordered" evidence="12">
    <location>
        <begin position="511"/>
        <end position="582"/>
    </location>
</feature>
<comment type="similarity">
    <text evidence="2">Belongs to the cytochrome P450 family.</text>
</comment>
<dbReference type="InterPro" id="IPR036965">
    <property type="entry name" value="Terpene_synth_N_sf"/>
</dbReference>
<proteinExistence type="inferred from homology"/>
<evidence type="ECO:0000313" key="16">
    <source>
        <dbReference type="Proteomes" id="UP000298416"/>
    </source>
</evidence>
<comment type="caution">
    <text evidence="15">The sequence shown here is derived from an EMBL/GenBank/DDBJ whole genome shotgun (WGS) entry which is preliminary data.</text>
</comment>
<keyword evidence="8 11" id="KW-0408">Iron</keyword>
<evidence type="ECO:0000256" key="5">
    <source>
        <dbReference type="ARBA" id="ARBA00022723"/>
    </source>
</evidence>
<reference evidence="15" key="1">
    <citation type="submission" date="2018-01" db="EMBL/GenBank/DDBJ databases">
        <authorList>
            <person name="Mao J.F."/>
        </authorList>
    </citation>
    <scope>NUCLEOTIDE SEQUENCE</scope>
    <source>
        <strain evidence="15">Huo1</strain>
        <tissue evidence="15">Leaf</tissue>
    </source>
</reference>
<evidence type="ECO:0000256" key="3">
    <source>
        <dbReference type="ARBA" id="ARBA00022617"/>
    </source>
</evidence>
<dbReference type="Pfam" id="PF00067">
    <property type="entry name" value="p450"/>
    <property type="match status" value="2"/>
</dbReference>
<dbReference type="PANTHER" id="PTHR47955:SF9">
    <property type="entry name" value="PREMNASPIRODIENE OXYGENASE-LIKE"/>
    <property type="match status" value="1"/>
</dbReference>
<dbReference type="InterPro" id="IPR002401">
    <property type="entry name" value="Cyt_P450_E_grp-I"/>
</dbReference>
<evidence type="ECO:0000256" key="10">
    <source>
        <dbReference type="ARBA" id="ARBA00023136"/>
    </source>
</evidence>
<dbReference type="SUPFAM" id="SSF48264">
    <property type="entry name" value="Cytochrome P450"/>
    <property type="match status" value="1"/>
</dbReference>
<accession>A0A8X8X3H9</accession>
<dbReference type="PROSITE" id="PS00086">
    <property type="entry name" value="CYTOCHROME_P450"/>
    <property type="match status" value="1"/>
</dbReference>